<dbReference type="PANTHER" id="PTHR48090:SF7">
    <property type="entry name" value="RFBJ PROTEIN"/>
    <property type="match status" value="1"/>
</dbReference>
<dbReference type="InterPro" id="IPR001173">
    <property type="entry name" value="Glyco_trans_2-like"/>
</dbReference>
<proteinExistence type="predicted"/>
<gene>
    <name evidence="2" type="ORF">KS407_22000</name>
</gene>
<evidence type="ECO:0000313" key="2">
    <source>
        <dbReference type="EMBL" id="MBU9724101.1"/>
    </source>
</evidence>
<evidence type="ECO:0000259" key="1">
    <source>
        <dbReference type="Pfam" id="PF00535"/>
    </source>
</evidence>
<comment type="caution">
    <text evidence="2">The sequence shown here is derived from an EMBL/GenBank/DDBJ whole genome shotgun (WGS) entry which is preliminary data.</text>
</comment>
<feature type="domain" description="Glycosyltransferase 2-like" evidence="1">
    <location>
        <begin position="6"/>
        <end position="127"/>
    </location>
</feature>
<protein>
    <submittedName>
        <fullName evidence="2">Glycosyltransferase family 2 protein</fullName>
    </submittedName>
</protein>
<dbReference type="CDD" id="cd04179">
    <property type="entry name" value="DPM_DPG-synthase_like"/>
    <property type="match status" value="1"/>
</dbReference>
<keyword evidence="3" id="KW-1185">Reference proteome</keyword>
<dbReference type="Proteomes" id="UP000790580">
    <property type="component" value="Unassembled WGS sequence"/>
</dbReference>
<evidence type="ECO:0000313" key="3">
    <source>
        <dbReference type="Proteomes" id="UP000790580"/>
    </source>
</evidence>
<dbReference type="SUPFAM" id="SSF53448">
    <property type="entry name" value="Nucleotide-diphospho-sugar transferases"/>
    <property type="match status" value="1"/>
</dbReference>
<organism evidence="2 3">
    <name type="scientific">Evansella alkalicola</name>
    <dbReference type="NCBI Taxonomy" id="745819"/>
    <lineage>
        <taxon>Bacteria</taxon>
        <taxon>Bacillati</taxon>
        <taxon>Bacillota</taxon>
        <taxon>Bacilli</taxon>
        <taxon>Bacillales</taxon>
        <taxon>Bacillaceae</taxon>
        <taxon>Evansella</taxon>
    </lineage>
</organism>
<sequence>MMKVDVIIPAYNEEKRIGKTLSTLNGEDWVNNILVVDDGSIDRTFQIAQGLTDQVLKLPKNKGKGAAVMSGLSRVSGEWIMLLDADLGSSVKEAKKLMEPVQSGKADLAIAALPEQSKKGFGLVKKRAQDIVLRETGVVLESPLSGQRMFHKKWIPTILSQQSFGFGLELQLNLTFLKNGGKIEEVETEMYHRATGKNLRGFYHRAKQWFELERTLWNF</sequence>
<reference evidence="2 3" key="1">
    <citation type="submission" date="2021-06" db="EMBL/GenBank/DDBJ databases">
        <title>Bacillus sp. RD4P76, an endophyte from a halophyte.</title>
        <authorList>
            <person name="Sun J.-Q."/>
        </authorList>
    </citation>
    <scope>NUCLEOTIDE SEQUENCE [LARGE SCALE GENOMIC DNA]</scope>
    <source>
        <strain evidence="2 3">JCM 17098</strain>
    </source>
</reference>
<dbReference type="EMBL" id="JAHQCR010000088">
    <property type="protein sequence ID" value="MBU9724101.1"/>
    <property type="molecule type" value="Genomic_DNA"/>
</dbReference>
<dbReference type="PANTHER" id="PTHR48090">
    <property type="entry name" value="UNDECAPRENYL-PHOSPHATE 4-DEOXY-4-FORMAMIDO-L-ARABINOSE TRANSFERASE-RELATED"/>
    <property type="match status" value="1"/>
</dbReference>
<dbReference type="Pfam" id="PF00535">
    <property type="entry name" value="Glycos_transf_2"/>
    <property type="match status" value="1"/>
</dbReference>
<accession>A0ABS6JZT2</accession>
<dbReference type="InterPro" id="IPR029044">
    <property type="entry name" value="Nucleotide-diphossugar_trans"/>
</dbReference>
<name>A0ABS6JZT2_9BACI</name>
<dbReference type="InterPro" id="IPR050256">
    <property type="entry name" value="Glycosyltransferase_2"/>
</dbReference>
<dbReference type="Gene3D" id="3.90.550.10">
    <property type="entry name" value="Spore Coat Polysaccharide Biosynthesis Protein SpsA, Chain A"/>
    <property type="match status" value="1"/>
</dbReference>